<dbReference type="SUPFAM" id="SSF56601">
    <property type="entry name" value="beta-lactamase/transpeptidase-like"/>
    <property type="match status" value="1"/>
</dbReference>
<dbReference type="Pfam" id="PF00144">
    <property type="entry name" value="Beta-lactamase"/>
    <property type="match status" value="1"/>
</dbReference>
<dbReference type="InterPro" id="IPR050789">
    <property type="entry name" value="Diverse_Enzym_Activities"/>
</dbReference>
<dbReference type="RefSeq" id="WP_171655706.1">
    <property type="nucleotide sequence ID" value="NZ_WHOD01000113.1"/>
</dbReference>
<evidence type="ECO:0000313" key="3">
    <source>
        <dbReference type="EMBL" id="NOU97451.1"/>
    </source>
</evidence>
<keyword evidence="3" id="KW-0378">Hydrolase</keyword>
<dbReference type="PANTHER" id="PTHR43283">
    <property type="entry name" value="BETA-LACTAMASE-RELATED"/>
    <property type="match status" value="1"/>
</dbReference>
<dbReference type="InterPro" id="IPR012338">
    <property type="entry name" value="Beta-lactam/transpept-like"/>
</dbReference>
<comment type="caution">
    <text evidence="3">The sequence shown here is derived from an EMBL/GenBank/DDBJ whole genome shotgun (WGS) entry which is preliminary data.</text>
</comment>
<dbReference type="InterPro" id="IPR001466">
    <property type="entry name" value="Beta-lactam-related"/>
</dbReference>
<feature type="domain" description="Beta-lactamase-related" evidence="2">
    <location>
        <begin position="113"/>
        <end position="387"/>
    </location>
</feature>
<dbReference type="Proteomes" id="UP000641588">
    <property type="component" value="Unassembled WGS sequence"/>
</dbReference>
<dbReference type="EMBL" id="WHOD01000113">
    <property type="protein sequence ID" value="NOU97451.1"/>
    <property type="molecule type" value="Genomic_DNA"/>
</dbReference>
<feature type="compositionally biased region" description="Basic and acidic residues" evidence="1">
    <location>
        <begin position="1"/>
        <end position="18"/>
    </location>
</feature>
<sequence length="434" mass="47810">MKPLDKKEAKNSDTEAAQKRSSRLPQKSGLLLLCCMMATTTACGQAKKASPVNASSSQNAYSSEQVIQSIEQVKPLDYWPTKGWKTAKPEEHGVDSAALAEMVEQFKGHNLHSFALIRDGYLLAEGYNQETDADKRQPMYSVTKSVTSAITGMAIQEGILKGVDQKLKDFFPEVQKDEKKANITIGNILTMTSGLEWDNKGDRSSNEMADSPNWIKYVIDKPVVAQPGTVFNYSNGSSHLMSGILQEALGIPINYYAKSKLFDPLGISNAAWGVDPQGVAVGGWSLQLTTRDMAKFGLMYLHKGQWENKEIVPSKWVEASVQQKVEQPIIDGTHGGYGYFWWLKPISNEQNEVLDHDVFYASGSGGQRIFVIPDYNLILAVTADNQKEGYMPEQMLVKAAMAVRSDKPLQANAEAEAKLQASLKGFKATADKPE</sequence>
<dbReference type="GO" id="GO:0016787">
    <property type="term" value="F:hydrolase activity"/>
    <property type="evidence" value="ECO:0007669"/>
    <property type="project" value="UniProtKB-KW"/>
</dbReference>
<name>A0A972GV39_9BACL</name>
<evidence type="ECO:0000313" key="4">
    <source>
        <dbReference type="Proteomes" id="UP000641588"/>
    </source>
</evidence>
<accession>A0A972GV39</accession>
<dbReference type="Gene3D" id="3.40.710.10">
    <property type="entry name" value="DD-peptidase/beta-lactamase superfamily"/>
    <property type="match status" value="1"/>
</dbReference>
<evidence type="ECO:0000259" key="2">
    <source>
        <dbReference type="Pfam" id="PF00144"/>
    </source>
</evidence>
<feature type="region of interest" description="Disordered" evidence="1">
    <location>
        <begin position="1"/>
        <end position="24"/>
    </location>
</feature>
<dbReference type="PANTHER" id="PTHR43283:SF7">
    <property type="entry name" value="BETA-LACTAMASE-RELATED DOMAIN-CONTAINING PROTEIN"/>
    <property type="match status" value="1"/>
</dbReference>
<reference evidence="3" key="1">
    <citation type="submission" date="2019-10" db="EMBL/GenBank/DDBJ databases">
        <title>Description of Paenibacillus glebae sp. nov.</title>
        <authorList>
            <person name="Carlier A."/>
            <person name="Qi S."/>
        </authorList>
    </citation>
    <scope>NUCLEOTIDE SEQUENCE</scope>
    <source>
        <strain evidence="3">LMG 31456</strain>
    </source>
</reference>
<dbReference type="AlphaFoldDB" id="A0A972GV39"/>
<protein>
    <submittedName>
        <fullName evidence="3">Serine hydrolase</fullName>
    </submittedName>
</protein>
<evidence type="ECO:0000256" key="1">
    <source>
        <dbReference type="SAM" id="MobiDB-lite"/>
    </source>
</evidence>
<gene>
    <name evidence="3" type="ORF">GC093_30130</name>
</gene>
<proteinExistence type="predicted"/>
<keyword evidence="4" id="KW-1185">Reference proteome</keyword>
<organism evidence="3 4">
    <name type="scientific">Paenibacillus foliorum</name>
    <dbReference type="NCBI Taxonomy" id="2654974"/>
    <lineage>
        <taxon>Bacteria</taxon>
        <taxon>Bacillati</taxon>
        <taxon>Bacillota</taxon>
        <taxon>Bacilli</taxon>
        <taxon>Bacillales</taxon>
        <taxon>Paenibacillaceae</taxon>
        <taxon>Paenibacillus</taxon>
    </lineage>
</organism>